<feature type="transmembrane region" description="Helical" evidence="9">
    <location>
        <begin position="506"/>
        <end position="527"/>
    </location>
</feature>
<keyword evidence="5 9" id="KW-1133">Transmembrane helix</keyword>
<sequence length="598" mass="66914">MSIQTLHKATLIGLTGDKEQVLDRLQGLGLMHIIPLRDDPAFDIEAGCTQGVAPDALQQAIRYLLSCPQKRRQVTAERHFRLPDVVAEVLDNRKQHLQLSERLDFLCKRIRDLEPWGNFELPGDERLLGYRLWFYLVPNYRMHELKHTELPWSLVHRDNRHAYVAVMAKDEPRTNQMPVARTHTGSVPLNQLKRELEDLEIEIEALKAEREAHTRWLYLLQRSMAGSEDMAERERVSRQTLDDDKIFALQGWLPAARADELQAFADAEGLVLLLEAVADDELPPTLLDNPAQLAGGEEVVRFYQMPGYRAWDPSRVVFFSFAAFFALILSDAGYALLLGLVLLFYWNRMGRSETGCRLRVLGATLALFSAGWGVLVGSYFGAPPPGPLAVLKLVDMNDFDSMMRISVVMGASHLILANLITAWRARHRLTALAPLGWTLVIVAGLSAWLRQQLGLEWGLLGLGLLMILLFSSERPMQGASSIAWRLVDGLLALTGVSKMFGDVLSYLRLFALGLASASLAVTFNQLATDVAAAVPGIGLFFEVLILLAGHLLNFVLAVVSGVIHGLRLNLIEFYNWSLADEGYAFQPFTKREVDPWIT</sequence>
<keyword evidence="6" id="KW-0406">Ion transport</keyword>
<reference evidence="10 11" key="1">
    <citation type="submission" date="2017-01" db="EMBL/GenBank/DDBJ databases">
        <authorList>
            <person name="Mah S.A."/>
            <person name="Swanson W.J."/>
            <person name="Moy G.W."/>
            <person name="Vacquier V.D."/>
        </authorList>
    </citation>
    <scope>NUCLEOTIDE SEQUENCE [LARGE SCALE GENOMIC DNA]</scope>
    <source>
        <strain evidence="10 11">DSM 7027</strain>
    </source>
</reference>
<keyword evidence="8" id="KW-0175">Coiled coil</keyword>
<dbReference type="Proteomes" id="UP000186895">
    <property type="component" value="Unassembled WGS sequence"/>
</dbReference>
<keyword evidence="3" id="KW-0813">Transport</keyword>
<protein>
    <submittedName>
        <fullName evidence="10">V/A-type H+-transporting ATPase subunit I</fullName>
    </submittedName>
</protein>
<dbReference type="PANTHER" id="PTHR11629:SF63">
    <property type="entry name" value="V-TYPE PROTON ATPASE SUBUNIT A"/>
    <property type="match status" value="1"/>
</dbReference>
<evidence type="ECO:0000256" key="4">
    <source>
        <dbReference type="ARBA" id="ARBA00022692"/>
    </source>
</evidence>
<dbReference type="GO" id="GO:0046961">
    <property type="term" value="F:proton-transporting ATPase activity, rotational mechanism"/>
    <property type="evidence" value="ECO:0007669"/>
    <property type="project" value="InterPro"/>
</dbReference>
<evidence type="ECO:0000313" key="10">
    <source>
        <dbReference type="EMBL" id="SIQ72442.1"/>
    </source>
</evidence>
<evidence type="ECO:0000256" key="3">
    <source>
        <dbReference type="ARBA" id="ARBA00022448"/>
    </source>
</evidence>
<dbReference type="GO" id="GO:0033179">
    <property type="term" value="C:proton-transporting V-type ATPase, V0 domain"/>
    <property type="evidence" value="ECO:0007669"/>
    <property type="project" value="InterPro"/>
</dbReference>
<evidence type="ECO:0000256" key="6">
    <source>
        <dbReference type="ARBA" id="ARBA00023065"/>
    </source>
</evidence>
<dbReference type="AlphaFoldDB" id="A0A1N6V3Q0"/>
<dbReference type="GO" id="GO:0016471">
    <property type="term" value="C:vacuolar proton-transporting V-type ATPase complex"/>
    <property type="evidence" value="ECO:0007669"/>
    <property type="project" value="TreeGrafter"/>
</dbReference>
<keyword evidence="11" id="KW-1185">Reference proteome</keyword>
<evidence type="ECO:0000256" key="7">
    <source>
        <dbReference type="ARBA" id="ARBA00023136"/>
    </source>
</evidence>
<keyword evidence="4 9" id="KW-0812">Transmembrane</keyword>
<evidence type="ECO:0000256" key="2">
    <source>
        <dbReference type="ARBA" id="ARBA00009904"/>
    </source>
</evidence>
<dbReference type="STRING" id="49186.SAMN05421647_10821"/>
<dbReference type="GO" id="GO:0051117">
    <property type="term" value="F:ATPase binding"/>
    <property type="evidence" value="ECO:0007669"/>
    <property type="project" value="TreeGrafter"/>
</dbReference>
<dbReference type="eggNOG" id="COG1269">
    <property type="taxonomic scope" value="Bacteria"/>
</dbReference>
<accession>A0A1N6V3Q0</accession>
<feature type="transmembrane region" description="Helical" evidence="9">
    <location>
        <begin position="429"/>
        <end position="448"/>
    </location>
</feature>
<keyword evidence="7 9" id="KW-0472">Membrane</keyword>
<evidence type="ECO:0000256" key="5">
    <source>
        <dbReference type="ARBA" id="ARBA00022989"/>
    </source>
</evidence>
<evidence type="ECO:0000256" key="1">
    <source>
        <dbReference type="ARBA" id="ARBA00004141"/>
    </source>
</evidence>
<feature type="transmembrane region" description="Helical" evidence="9">
    <location>
        <begin position="358"/>
        <end position="382"/>
    </location>
</feature>
<dbReference type="EMBL" id="FTMN01000008">
    <property type="protein sequence ID" value="SIQ72442.1"/>
    <property type="molecule type" value="Genomic_DNA"/>
</dbReference>
<feature type="transmembrane region" description="Helical" evidence="9">
    <location>
        <begin position="454"/>
        <end position="470"/>
    </location>
</feature>
<feature type="coiled-coil region" evidence="8">
    <location>
        <begin position="189"/>
        <end position="216"/>
    </location>
</feature>
<dbReference type="RefSeq" id="WP_076464263.1">
    <property type="nucleotide sequence ID" value="NZ_FTMN01000008.1"/>
</dbReference>
<proteinExistence type="inferred from homology"/>
<dbReference type="InterPro" id="IPR002490">
    <property type="entry name" value="V-ATPase_116kDa_su"/>
</dbReference>
<organism evidence="10 11">
    <name type="scientific">Marinobacterium stanieri</name>
    <dbReference type="NCBI Taxonomy" id="49186"/>
    <lineage>
        <taxon>Bacteria</taxon>
        <taxon>Pseudomonadati</taxon>
        <taxon>Pseudomonadota</taxon>
        <taxon>Gammaproteobacteria</taxon>
        <taxon>Oceanospirillales</taxon>
        <taxon>Oceanospirillaceae</taxon>
        <taxon>Marinobacterium</taxon>
    </lineage>
</organism>
<dbReference type="GO" id="GO:0007035">
    <property type="term" value="P:vacuolar acidification"/>
    <property type="evidence" value="ECO:0007669"/>
    <property type="project" value="TreeGrafter"/>
</dbReference>
<feature type="transmembrane region" description="Helical" evidence="9">
    <location>
        <begin position="316"/>
        <end position="346"/>
    </location>
</feature>
<feature type="transmembrane region" description="Helical" evidence="9">
    <location>
        <begin position="402"/>
        <end position="422"/>
    </location>
</feature>
<name>A0A1N6V3Q0_9GAMM</name>
<evidence type="ECO:0000256" key="8">
    <source>
        <dbReference type="SAM" id="Coils"/>
    </source>
</evidence>
<feature type="transmembrane region" description="Helical" evidence="9">
    <location>
        <begin position="539"/>
        <end position="563"/>
    </location>
</feature>
<dbReference type="PANTHER" id="PTHR11629">
    <property type="entry name" value="VACUOLAR PROTON ATPASES"/>
    <property type="match status" value="1"/>
</dbReference>
<evidence type="ECO:0000313" key="11">
    <source>
        <dbReference type="Proteomes" id="UP000186895"/>
    </source>
</evidence>
<evidence type="ECO:0000256" key="9">
    <source>
        <dbReference type="SAM" id="Phobius"/>
    </source>
</evidence>
<comment type="similarity">
    <text evidence="2">Belongs to the V-ATPase 116 kDa subunit family.</text>
</comment>
<comment type="subcellular location">
    <subcellularLocation>
        <location evidence="1">Membrane</location>
        <topology evidence="1">Multi-pass membrane protein</topology>
    </subcellularLocation>
</comment>
<gene>
    <name evidence="10" type="ORF">SAMN05421647_10821</name>
</gene>